<name>A0A3E4N4P9_9BACT</name>
<dbReference type="RefSeq" id="WP_117671478.1">
    <property type="nucleotide sequence ID" value="NZ_CABOGR010000007.1"/>
</dbReference>
<evidence type="ECO:0000313" key="2">
    <source>
        <dbReference type="Proteomes" id="UP000260862"/>
    </source>
</evidence>
<proteinExistence type="predicted"/>
<evidence type="ECO:0000313" key="1">
    <source>
        <dbReference type="EMBL" id="RGK57028.1"/>
    </source>
</evidence>
<sequence length="296" mass="34111">METLSEQLTELYESKWNGLMEQLEANGLRDKLQCPFLISLLRSGQKKEEREKEQALIGYDKWYAQKGTSEHEEWYTKADIKIMFFGKEPNGWERDNAEEHLDVGDLMATYEDFLDDNYVAIEGNGGYFRGGSQFFKRGINGMMAEIKDNLLSAYPGKRVSMIWNEISKLSARTAKGGGAVSVEAHGIEKNFFHVIPDEVEILKPDILIFFIGPGMENNKYYNYILENFKLNGKPNPLPNLPTGEDVIKLPIEGVKFAYKTYHPRYAPKEANTFHWKLYDAILKDIKENIDQLLEKE</sequence>
<dbReference type="EMBL" id="QSQT01000007">
    <property type="protein sequence ID" value="RGK57028.1"/>
    <property type="molecule type" value="Genomic_DNA"/>
</dbReference>
<comment type="caution">
    <text evidence="1">The sequence shown here is derived from an EMBL/GenBank/DDBJ whole genome shotgun (WGS) entry which is preliminary data.</text>
</comment>
<dbReference type="AlphaFoldDB" id="A0A3E4N4P9"/>
<accession>A0A3E4N4P9</accession>
<organism evidence="1 2">
    <name type="scientific">Phocaeicola plebeius</name>
    <dbReference type="NCBI Taxonomy" id="310297"/>
    <lineage>
        <taxon>Bacteria</taxon>
        <taxon>Pseudomonadati</taxon>
        <taxon>Bacteroidota</taxon>
        <taxon>Bacteroidia</taxon>
        <taxon>Bacteroidales</taxon>
        <taxon>Bacteroidaceae</taxon>
        <taxon>Phocaeicola</taxon>
    </lineage>
</organism>
<dbReference type="Proteomes" id="UP000260862">
    <property type="component" value="Unassembled WGS sequence"/>
</dbReference>
<keyword evidence="2" id="KW-1185">Reference proteome</keyword>
<evidence type="ECO:0008006" key="3">
    <source>
        <dbReference type="Google" id="ProtNLM"/>
    </source>
</evidence>
<reference evidence="1 2" key="1">
    <citation type="submission" date="2018-08" db="EMBL/GenBank/DDBJ databases">
        <title>A genome reference for cultivated species of the human gut microbiota.</title>
        <authorList>
            <person name="Zou Y."/>
            <person name="Xue W."/>
            <person name="Luo G."/>
        </authorList>
    </citation>
    <scope>NUCLEOTIDE SEQUENCE [LARGE SCALE GENOMIC DNA]</scope>
    <source>
        <strain evidence="1 2">TF10-3AC</strain>
    </source>
</reference>
<protein>
    <recommendedName>
        <fullName evidence="3">Uracil-DNA glycosylase</fullName>
    </recommendedName>
</protein>
<gene>
    <name evidence="1" type="ORF">DXD04_05225</name>
</gene>